<dbReference type="Pfam" id="PF07508">
    <property type="entry name" value="Recombinase"/>
    <property type="match status" value="1"/>
</dbReference>
<feature type="domain" description="Recombinase" evidence="3">
    <location>
        <begin position="184"/>
        <end position="329"/>
    </location>
</feature>
<organism evidence="4 5">
    <name type="scientific">Hungatella hathewayi</name>
    <dbReference type="NCBI Taxonomy" id="154046"/>
    <lineage>
        <taxon>Bacteria</taxon>
        <taxon>Bacillati</taxon>
        <taxon>Bacillota</taxon>
        <taxon>Clostridia</taxon>
        <taxon>Lachnospirales</taxon>
        <taxon>Lachnospiraceae</taxon>
        <taxon>Hungatella</taxon>
    </lineage>
</organism>
<evidence type="ECO:0000313" key="5">
    <source>
        <dbReference type="Proteomes" id="UP000434223"/>
    </source>
</evidence>
<proteinExistence type="predicted"/>
<sequence length="552" mass="64155">MARTSRKSSKAERSAPVFRENRWASYARLSVKSNKVGIDDSIIHQLQRNRDFIRKNIQDGLLAGEYYDDGISGTTFDRPGFNELLQDIKRGKINAVIVKDFSRFGRNSLEALELLEVVFPSLDVRFISIDDAYDSADPRCSKDRMIYIIKHLANEYYARVASKKLSQAHELNRGSGEFWGARPPYGFARSQKNSKILVRDDEAAVVLIRIFNMFVLEGYTYFRLAKQLNEERIPCPQAYYLIKHGKQDKVEKNPEKYLWTGNTISKIIQNPAYIGCLVTHKTEQSYYKNQKIRRVPRQEWIIDENVLPRIIGQSVYDEAQELAKQAWVNNFNRENDKKLGLFGGKIICGICGRNMSQHRYKTKKGLGFEYHCPGHDIAPSICKAQFVNEKYILKAVTVLLDRWVKAAMKERKLYKKGIFLTKLKREFQQNMAIADDELQRITVKQQQIYEDYVGGLLDKREYLQIKNQYSEQREELIEKKGKLDMELNDAVRKYSMKNKWISSLLDIHGNICITAEVIDELIAEVRVVDKTSIEVIFKFKDIFNIDVECEVV</sequence>
<dbReference type="PROSITE" id="PS51737">
    <property type="entry name" value="RECOMBINASE_DNA_BIND"/>
    <property type="match status" value="1"/>
</dbReference>
<comment type="caution">
    <text evidence="4">The sequence shown here is derived from an EMBL/GenBank/DDBJ whole genome shotgun (WGS) entry which is preliminary data.</text>
</comment>
<dbReference type="GO" id="GO:0003677">
    <property type="term" value="F:DNA binding"/>
    <property type="evidence" value="ECO:0007669"/>
    <property type="project" value="InterPro"/>
</dbReference>
<keyword evidence="1" id="KW-0175">Coiled coil</keyword>
<dbReference type="SUPFAM" id="SSF53041">
    <property type="entry name" value="Resolvase-like"/>
    <property type="match status" value="1"/>
</dbReference>
<dbReference type="EMBL" id="WNME01000003">
    <property type="protein sequence ID" value="MUB62781.1"/>
    <property type="molecule type" value="Genomic_DNA"/>
</dbReference>
<dbReference type="PANTHER" id="PTHR30461">
    <property type="entry name" value="DNA-INVERTASE FROM LAMBDOID PROPHAGE"/>
    <property type="match status" value="1"/>
</dbReference>
<reference evidence="4 5" key="1">
    <citation type="submission" date="2019-09" db="EMBL/GenBank/DDBJ databases">
        <title>Draft genome sequencing of Hungatella hathewayi 123Y-2.</title>
        <authorList>
            <person name="Lv Q."/>
            <person name="Li S."/>
        </authorList>
    </citation>
    <scope>NUCLEOTIDE SEQUENCE [LARGE SCALE GENOMIC DNA]</scope>
    <source>
        <strain evidence="4 5">123Y-2</strain>
    </source>
</reference>
<accession>A0AAW9WC45</accession>
<dbReference type="Proteomes" id="UP000434223">
    <property type="component" value="Unassembled WGS sequence"/>
</dbReference>
<name>A0AAW9WC45_9FIRM</name>
<feature type="domain" description="Resolvase/invertase-type recombinase catalytic" evidence="2">
    <location>
        <begin position="22"/>
        <end position="176"/>
    </location>
</feature>
<dbReference type="InterPro" id="IPR036162">
    <property type="entry name" value="Resolvase-like_N_sf"/>
</dbReference>
<evidence type="ECO:0000259" key="3">
    <source>
        <dbReference type="PROSITE" id="PS51737"/>
    </source>
</evidence>
<gene>
    <name evidence="4" type="ORF">GNE07_06875</name>
</gene>
<dbReference type="InterPro" id="IPR050639">
    <property type="entry name" value="SSR_resolvase"/>
</dbReference>
<feature type="coiled-coil region" evidence="1">
    <location>
        <begin position="459"/>
        <end position="493"/>
    </location>
</feature>
<dbReference type="Pfam" id="PF00239">
    <property type="entry name" value="Resolvase"/>
    <property type="match status" value="1"/>
</dbReference>
<dbReference type="InterPro" id="IPR011109">
    <property type="entry name" value="DNA_bind_recombinase_dom"/>
</dbReference>
<dbReference type="PROSITE" id="PS51736">
    <property type="entry name" value="RECOMBINASES_3"/>
    <property type="match status" value="1"/>
</dbReference>
<dbReference type="Pfam" id="PF13408">
    <property type="entry name" value="Zn_ribbon_recom"/>
    <property type="match status" value="1"/>
</dbReference>
<dbReference type="InterPro" id="IPR006119">
    <property type="entry name" value="Resolv_N"/>
</dbReference>
<dbReference type="GO" id="GO:0000150">
    <property type="term" value="F:DNA strand exchange activity"/>
    <property type="evidence" value="ECO:0007669"/>
    <property type="project" value="InterPro"/>
</dbReference>
<dbReference type="Gene3D" id="3.90.1750.20">
    <property type="entry name" value="Putative Large Serine Recombinase, Chain B, Domain 2"/>
    <property type="match status" value="1"/>
</dbReference>
<dbReference type="SMART" id="SM00857">
    <property type="entry name" value="Resolvase"/>
    <property type="match status" value="1"/>
</dbReference>
<dbReference type="GeneID" id="93150204"/>
<dbReference type="InterPro" id="IPR038109">
    <property type="entry name" value="DNA_bind_recomb_sf"/>
</dbReference>
<dbReference type="RefSeq" id="WP_080552317.1">
    <property type="nucleotide sequence ID" value="NZ_CAJKZF010000006.1"/>
</dbReference>
<dbReference type="Gene3D" id="3.40.50.1390">
    <property type="entry name" value="Resolvase, N-terminal catalytic domain"/>
    <property type="match status" value="1"/>
</dbReference>
<protein>
    <submittedName>
        <fullName evidence="4">Recombinase</fullName>
    </submittedName>
</protein>
<dbReference type="InterPro" id="IPR025827">
    <property type="entry name" value="Zn_ribbon_recom_dom"/>
</dbReference>
<evidence type="ECO:0000256" key="1">
    <source>
        <dbReference type="SAM" id="Coils"/>
    </source>
</evidence>
<evidence type="ECO:0000259" key="2">
    <source>
        <dbReference type="PROSITE" id="PS51736"/>
    </source>
</evidence>
<dbReference type="PANTHER" id="PTHR30461:SF23">
    <property type="entry name" value="DNA RECOMBINASE-RELATED"/>
    <property type="match status" value="1"/>
</dbReference>
<evidence type="ECO:0000313" key="4">
    <source>
        <dbReference type="EMBL" id="MUB62781.1"/>
    </source>
</evidence>
<dbReference type="AlphaFoldDB" id="A0AAW9WC45"/>